<proteinExistence type="predicted"/>
<keyword evidence="3" id="KW-1185">Reference proteome</keyword>
<comment type="caution">
    <text evidence="2">The sequence shown here is derived from an EMBL/GenBank/DDBJ whole genome shotgun (WGS) entry which is preliminary data.</text>
</comment>
<evidence type="ECO:0000313" key="3">
    <source>
        <dbReference type="Proteomes" id="UP000603640"/>
    </source>
</evidence>
<protein>
    <submittedName>
        <fullName evidence="2">Tetratricopeptide repeat protein</fullName>
    </submittedName>
</protein>
<feature type="chain" id="PRO_5037496022" evidence="1">
    <location>
        <begin position="24"/>
        <end position="315"/>
    </location>
</feature>
<dbReference type="Proteomes" id="UP000603640">
    <property type="component" value="Unassembled WGS sequence"/>
</dbReference>
<dbReference type="InterPro" id="IPR011990">
    <property type="entry name" value="TPR-like_helical_dom_sf"/>
</dbReference>
<sequence>MQNVIKLLLCCAALMLHSCTSVLFINTTLPPEVPITNEQWKVVAINRFNPELLSINREKKVDVFALGASEAFYGATEAILKDPTFSLAAIDTTGDYTAQAAGQRLTKEQVQSIHRQYPHHLILTLDNLDAFFEQETVREKDSDGTVTKTAHYTLHTRTSWTLYDSTGTVLDQAVLSRAELYNSRGVLSGLLAIGPSMGNAGPVVNKLAWHTGQDYWRRLNPKQINFERLYYSGKDLMPAAHNMAASNWDEAISILTPIAESGSRKNAAKAAYNLAVVHEAKGDIIGAKQWAKQAADKGNKLALILLPQLGKYGDQ</sequence>
<organism evidence="2 3">
    <name type="scientific">Pontibacter cellulosilyticus</name>
    <dbReference type="NCBI Taxonomy" id="1720253"/>
    <lineage>
        <taxon>Bacteria</taxon>
        <taxon>Pseudomonadati</taxon>
        <taxon>Bacteroidota</taxon>
        <taxon>Cytophagia</taxon>
        <taxon>Cytophagales</taxon>
        <taxon>Hymenobacteraceae</taxon>
        <taxon>Pontibacter</taxon>
    </lineage>
</organism>
<reference evidence="2" key="1">
    <citation type="submission" date="2020-08" db="EMBL/GenBank/DDBJ databases">
        <title>Pontibacter sp. SD6 16S ribosomal RNA gene Genome sequencing and assembly.</title>
        <authorList>
            <person name="Kang M."/>
        </authorList>
    </citation>
    <scope>NUCLEOTIDE SEQUENCE</scope>
    <source>
        <strain evidence="2">SD6</strain>
    </source>
</reference>
<dbReference type="InterPro" id="IPR045921">
    <property type="entry name" value="DUF6340"/>
</dbReference>
<keyword evidence="1" id="KW-0732">Signal</keyword>
<dbReference type="AlphaFoldDB" id="A0A923NAM0"/>
<evidence type="ECO:0000256" key="1">
    <source>
        <dbReference type="SAM" id="SignalP"/>
    </source>
</evidence>
<feature type="signal peptide" evidence="1">
    <location>
        <begin position="1"/>
        <end position="23"/>
    </location>
</feature>
<evidence type="ECO:0000313" key="2">
    <source>
        <dbReference type="EMBL" id="MBC5994411.1"/>
    </source>
</evidence>
<dbReference type="EMBL" id="JACRVF010000005">
    <property type="protein sequence ID" value="MBC5994411.1"/>
    <property type="molecule type" value="Genomic_DNA"/>
</dbReference>
<dbReference type="SUPFAM" id="SSF81901">
    <property type="entry name" value="HCP-like"/>
    <property type="match status" value="1"/>
</dbReference>
<name>A0A923NAM0_9BACT</name>
<dbReference type="Pfam" id="PF19867">
    <property type="entry name" value="DUF6340"/>
    <property type="match status" value="1"/>
</dbReference>
<dbReference type="RefSeq" id="WP_187068440.1">
    <property type="nucleotide sequence ID" value="NZ_JACRVF010000005.1"/>
</dbReference>
<dbReference type="Gene3D" id="1.25.40.10">
    <property type="entry name" value="Tetratricopeptide repeat domain"/>
    <property type="match status" value="1"/>
</dbReference>
<accession>A0A923NAM0</accession>
<gene>
    <name evidence="2" type="ORF">H8S84_16300</name>
</gene>